<comment type="caution">
    <text evidence="10">The sequence shown here is derived from an EMBL/GenBank/DDBJ whole genome shotgun (WGS) entry which is preliminary data.</text>
</comment>
<reference evidence="10 11" key="1">
    <citation type="submission" date="2019-12" db="EMBL/GenBank/DDBJ databases">
        <title>Sporaefaciens musculi gen. nov., sp. nov., a novel bacterium isolated from the caecum of an obese mouse.</title>
        <authorList>
            <person name="Rasmussen T.S."/>
            <person name="Streidl T."/>
            <person name="Hitch T.C.A."/>
            <person name="Wortmann E."/>
            <person name="Deptula P."/>
            <person name="Hansen M."/>
            <person name="Nielsen D.S."/>
            <person name="Clavel T."/>
            <person name="Vogensen F.K."/>
        </authorList>
    </citation>
    <scope>NUCLEOTIDE SEQUENCE [LARGE SCALE GENOMIC DNA]</scope>
    <source>
        <strain evidence="10 11">WCA-9-b2</strain>
        <plasmid evidence="10">unnamed</plasmid>
    </source>
</reference>
<dbReference type="SUPFAM" id="SSF52540">
    <property type="entry name" value="P-loop containing nucleoside triphosphate hydrolases"/>
    <property type="match status" value="1"/>
</dbReference>
<keyword evidence="10" id="KW-0548">Nucleotidyltransferase</keyword>
<dbReference type="InterPro" id="IPR008921">
    <property type="entry name" value="DNA_pol3_clamp-load_cplx_C"/>
</dbReference>
<dbReference type="NCBIfam" id="TIGR02397">
    <property type="entry name" value="dnaX_nterm"/>
    <property type="match status" value="1"/>
</dbReference>
<evidence type="ECO:0000256" key="1">
    <source>
        <dbReference type="ARBA" id="ARBA00006360"/>
    </source>
</evidence>
<dbReference type="GO" id="GO:0003677">
    <property type="term" value="F:DNA binding"/>
    <property type="evidence" value="ECO:0007669"/>
    <property type="project" value="InterPro"/>
</dbReference>
<sequence length="457" mass="51358">MLYSTYRPQTFKEVVGQENNILTLKEQCKTKKFDSAYLFAGHRGTGKTTIARILARTVCCEAPSENGPCNQCKNCRSILEGKTLDCIEMDAASHNSITDIKELIVSAQYMPTILPKKIYIIDEVHNLSAAAFDALLKTIEEPPEHCLFILCTTEMHKIPATIRSRCSIYQFRTISIDVICGRLSSVLTEMGKQYEDDAIKLIAKQADGSMRDALSITEKLMISCEKVTVEHVMKSLCLMDSEVALQIMRSIVNGDGRQAILLLQRICEEGKNLVQLVERILQCCTDGIVLSASSGTAALYNTKEYRDALYEIISSCQIEILFWYVEQFSILREKIRNSLNPYMDVLVYLIKCCNIKLPQSDTAVLLQRISVLEEKILNHECDSVHKEDSNKIELNDNIVNDSDDSFHTGSDMDENPFTVDTETFENEQAGLVPAQDVKEDTDDGIDDYILSLLGGHL</sequence>
<gene>
    <name evidence="10" type="primary">dnaX</name>
    <name evidence="10" type="ORF">GN277_28975</name>
</gene>
<dbReference type="Gene3D" id="1.20.272.10">
    <property type="match status" value="1"/>
</dbReference>
<dbReference type="InterPro" id="IPR050238">
    <property type="entry name" value="DNA_Rep/Repair_Clamp_Loader"/>
</dbReference>
<keyword evidence="11" id="KW-1185">Reference proteome</keyword>
<keyword evidence="4" id="KW-0547">Nucleotide-binding</keyword>
<dbReference type="EMBL" id="WUQX01000003">
    <property type="protein sequence ID" value="MXP79190.1"/>
    <property type="molecule type" value="Genomic_DNA"/>
</dbReference>
<comment type="similarity">
    <text evidence="1">Belongs to the DnaX/STICHEL family.</text>
</comment>
<dbReference type="CDD" id="cd00009">
    <property type="entry name" value="AAA"/>
    <property type="match status" value="1"/>
</dbReference>
<dbReference type="Gene3D" id="1.10.8.60">
    <property type="match status" value="1"/>
</dbReference>
<geneLocation type="plasmid" evidence="10">
    <name>unnamed</name>
</geneLocation>
<dbReference type="AlphaFoldDB" id="A0A7X3MMV3"/>
<dbReference type="PANTHER" id="PTHR11669">
    <property type="entry name" value="REPLICATION FACTOR C / DNA POLYMERASE III GAMMA-TAU SUBUNIT"/>
    <property type="match status" value="1"/>
</dbReference>
<dbReference type="GO" id="GO:0046872">
    <property type="term" value="F:metal ion binding"/>
    <property type="evidence" value="ECO:0007669"/>
    <property type="project" value="UniProtKB-KW"/>
</dbReference>
<dbReference type="Pfam" id="PF13177">
    <property type="entry name" value="DNA_pol3_delta2"/>
    <property type="match status" value="1"/>
</dbReference>
<dbReference type="CDD" id="cd18137">
    <property type="entry name" value="HLD_clamp_pol_III_gamma_tau"/>
    <property type="match status" value="1"/>
</dbReference>
<dbReference type="Gene3D" id="3.40.50.300">
    <property type="entry name" value="P-loop containing nucleotide triphosphate hydrolases"/>
    <property type="match status" value="1"/>
</dbReference>
<feature type="domain" description="AAA+ ATPase" evidence="9">
    <location>
        <begin position="33"/>
        <end position="175"/>
    </location>
</feature>
<organism evidence="10 11">
    <name type="scientific">Sporofaciens musculi</name>
    <dbReference type="NCBI Taxonomy" id="2681861"/>
    <lineage>
        <taxon>Bacteria</taxon>
        <taxon>Bacillati</taxon>
        <taxon>Bacillota</taxon>
        <taxon>Clostridia</taxon>
        <taxon>Lachnospirales</taxon>
        <taxon>Lachnospiraceae</taxon>
        <taxon>Sporofaciens</taxon>
    </lineage>
</organism>
<evidence type="ECO:0000256" key="7">
    <source>
        <dbReference type="ARBA" id="ARBA00022932"/>
    </source>
</evidence>
<evidence type="ECO:0000256" key="8">
    <source>
        <dbReference type="ARBA" id="ARBA00049244"/>
    </source>
</evidence>
<dbReference type="GO" id="GO:0009360">
    <property type="term" value="C:DNA polymerase III complex"/>
    <property type="evidence" value="ECO:0007669"/>
    <property type="project" value="InterPro"/>
</dbReference>
<evidence type="ECO:0000256" key="2">
    <source>
        <dbReference type="ARBA" id="ARBA00012417"/>
    </source>
</evidence>
<dbReference type="RefSeq" id="WP_159757911.1">
    <property type="nucleotide sequence ID" value="NZ_WUQX01000003.1"/>
</dbReference>
<evidence type="ECO:0000259" key="9">
    <source>
        <dbReference type="SMART" id="SM00382"/>
    </source>
</evidence>
<dbReference type="SMART" id="SM00382">
    <property type="entry name" value="AAA"/>
    <property type="match status" value="1"/>
</dbReference>
<dbReference type="Proteomes" id="UP000460412">
    <property type="component" value="Unassembled WGS sequence"/>
</dbReference>
<dbReference type="InterPro" id="IPR003593">
    <property type="entry name" value="AAA+_ATPase"/>
</dbReference>
<keyword evidence="5" id="KW-0862">Zinc</keyword>
<keyword evidence="3" id="KW-0479">Metal-binding</keyword>
<proteinExistence type="inferred from homology"/>
<dbReference type="InterPro" id="IPR027417">
    <property type="entry name" value="P-loop_NTPase"/>
</dbReference>
<comment type="catalytic activity">
    <reaction evidence="8">
        <text>DNA(n) + a 2'-deoxyribonucleoside 5'-triphosphate = DNA(n+1) + diphosphate</text>
        <dbReference type="Rhea" id="RHEA:22508"/>
        <dbReference type="Rhea" id="RHEA-COMP:17339"/>
        <dbReference type="Rhea" id="RHEA-COMP:17340"/>
        <dbReference type="ChEBI" id="CHEBI:33019"/>
        <dbReference type="ChEBI" id="CHEBI:61560"/>
        <dbReference type="ChEBI" id="CHEBI:173112"/>
        <dbReference type="EC" id="2.7.7.7"/>
    </reaction>
</comment>
<dbReference type="GO" id="GO:0005524">
    <property type="term" value="F:ATP binding"/>
    <property type="evidence" value="ECO:0007669"/>
    <property type="project" value="UniProtKB-KW"/>
</dbReference>
<dbReference type="InterPro" id="IPR045085">
    <property type="entry name" value="HLD_clamp_pol_III_gamma_tau"/>
</dbReference>
<protein>
    <recommendedName>
        <fullName evidence="2">DNA-directed DNA polymerase</fullName>
        <ecNumber evidence="2">2.7.7.7</ecNumber>
    </recommendedName>
</protein>
<dbReference type="PANTHER" id="PTHR11669:SF0">
    <property type="entry name" value="PROTEIN STICHEL-LIKE 2"/>
    <property type="match status" value="1"/>
</dbReference>
<keyword evidence="7" id="KW-0239">DNA-directed DNA polymerase</keyword>
<dbReference type="Pfam" id="PF22608">
    <property type="entry name" value="DNAX_ATPase_lid"/>
    <property type="match status" value="1"/>
</dbReference>
<keyword evidence="10" id="KW-0808">Transferase</keyword>
<evidence type="ECO:0000256" key="4">
    <source>
        <dbReference type="ARBA" id="ARBA00022741"/>
    </source>
</evidence>
<keyword evidence="6" id="KW-0067">ATP-binding</keyword>
<name>A0A7X3MMV3_9FIRM</name>
<dbReference type="GO" id="GO:0003887">
    <property type="term" value="F:DNA-directed DNA polymerase activity"/>
    <property type="evidence" value="ECO:0007669"/>
    <property type="project" value="UniProtKB-KW"/>
</dbReference>
<evidence type="ECO:0000256" key="5">
    <source>
        <dbReference type="ARBA" id="ARBA00022833"/>
    </source>
</evidence>
<dbReference type="EC" id="2.7.7.7" evidence="2"/>
<accession>A0A7X3MMV3</accession>
<evidence type="ECO:0000313" key="11">
    <source>
        <dbReference type="Proteomes" id="UP000460412"/>
    </source>
</evidence>
<keyword evidence="10" id="KW-0614">Plasmid</keyword>
<dbReference type="InterPro" id="IPR012763">
    <property type="entry name" value="DNA_pol_III_sug/sutau_N"/>
</dbReference>
<evidence type="ECO:0000313" key="10">
    <source>
        <dbReference type="EMBL" id="MXP79190.1"/>
    </source>
</evidence>
<evidence type="ECO:0000256" key="3">
    <source>
        <dbReference type="ARBA" id="ARBA00022723"/>
    </source>
</evidence>
<dbReference type="SUPFAM" id="SSF48019">
    <property type="entry name" value="post-AAA+ oligomerization domain-like"/>
    <property type="match status" value="1"/>
</dbReference>
<evidence type="ECO:0000256" key="6">
    <source>
        <dbReference type="ARBA" id="ARBA00022840"/>
    </source>
</evidence>
<dbReference type="GO" id="GO:0006261">
    <property type="term" value="P:DNA-templated DNA replication"/>
    <property type="evidence" value="ECO:0007669"/>
    <property type="project" value="TreeGrafter"/>
</dbReference>